<feature type="domain" description="SPOR" evidence="1">
    <location>
        <begin position="190"/>
        <end position="263"/>
    </location>
</feature>
<evidence type="ECO:0000259" key="1">
    <source>
        <dbReference type="PROSITE" id="PS51724"/>
    </source>
</evidence>
<dbReference type="GO" id="GO:0042834">
    <property type="term" value="F:peptidoglycan binding"/>
    <property type="evidence" value="ECO:0007669"/>
    <property type="project" value="InterPro"/>
</dbReference>
<dbReference type="InterPro" id="IPR036680">
    <property type="entry name" value="SPOR-like_sf"/>
</dbReference>
<comment type="caution">
    <text evidence="2">The sequence shown here is derived from an EMBL/GenBank/DDBJ whole genome shotgun (WGS) entry which is preliminary data.</text>
</comment>
<evidence type="ECO:0000313" key="3">
    <source>
        <dbReference type="Proteomes" id="UP000481852"/>
    </source>
</evidence>
<dbReference type="Gene3D" id="3.90.1720.10">
    <property type="entry name" value="endopeptidase domain like (from Nostoc punctiforme)"/>
    <property type="match status" value="1"/>
</dbReference>
<organism evidence="2 3">
    <name type="scientific">Porcincola intestinalis</name>
    <dbReference type="NCBI Taxonomy" id="2606632"/>
    <lineage>
        <taxon>Bacteria</taxon>
        <taxon>Bacillati</taxon>
        <taxon>Bacillota</taxon>
        <taxon>Clostridia</taxon>
        <taxon>Lachnospirales</taxon>
        <taxon>Lachnospiraceae</taxon>
        <taxon>Porcincola</taxon>
    </lineage>
</organism>
<dbReference type="Gene3D" id="3.30.70.1070">
    <property type="entry name" value="Sporulation related repeat"/>
    <property type="match status" value="1"/>
</dbReference>
<gene>
    <name evidence="2" type="ORF">FYJ35_01735</name>
</gene>
<dbReference type="InterPro" id="IPR007921">
    <property type="entry name" value="CHAP_dom"/>
</dbReference>
<dbReference type="EMBL" id="VULZ01000001">
    <property type="protein sequence ID" value="MSS13773.1"/>
    <property type="molecule type" value="Genomic_DNA"/>
</dbReference>
<sequence>MKQERANYGYQYFNQFASSKGDDPVSTVTAGKILDIYRSWIGYSEANGKHKKIVDLYNSHKPLARGYAVKYSDSWCDTCLSAAFIKAGAVTLIGGTECGVEEHIKIFKKSGIWIEDGTITPKMGDIIVYNWDQKTQPNDGYADHIGIVESVSGNMITTIEGNYKDAVGRRVIPVGWGYIRGYARPRYAAEAQQKVYHVQAATYTDRKYADQLVLKLKSYGIDSYSYQKSGYWLVQAGAYASKANADAMLKRLQDLGISGMIWK</sequence>
<dbReference type="SUPFAM" id="SSF110997">
    <property type="entry name" value="Sporulation related repeat"/>
    <property type="match status" value="1"/>
</dbReference>
<dbReference type="InterPro" id="IPR038765">
    <property type="entry name" value="Papain-like_cys_pep_sf"/>
</dbReference>
<dbReference type="InterPro" id="IPR007730">
    <property type="entry name" value="SPOR-like_dom"/>
</dbReference>
<dbReference type="SUPFAM" id="SSF54001">
    <property type="entry name" value="Cysteine proteinases"/>
    <property type="match status" value="1"/>
</dbReference>
<dbReference type="PROSITE" id="PS51724">
    <property type="entry name" value="SPOR"/>
    <property type="match status" value="1"/>
</dbReference>
<dbReference type="Proteomes" id="UP000481852">
    <property type="component" value="Unassembled WGS sequence"/>
</dbReference>
<reference evidence="2 3" key="1">
    <citation type="submission" date="2019-08" db="EMBL/GenBank/DDBJ databases">
        <title>In-depth cultivation of the pig gut microbiome towards novel bacterial diversity and tailored functional studies.</title>
        <authorList>
            <person name="Wylensek D."/>
            <person name="Hitch T.C.A."/>
            <person name="Clavel T."/>
        </authorList>
    </citation>
    <scope>NUCLEOTIDE SEQUENCE [LARGE SCALE GENOMIC DNA]</scope>
    <source>
        <strain evidence="2 3">Oil+RF-744-WCA-WT-11</strain>
    </source>
</reference>
<keyword evidence="3" id="KW-1185">Reference proteome</keyword>
<dbReference type="AlphaFoldDB" id="A0A6L5X317"/>
<accession>A0A6L5X317</accession>
<dbReference type="Pfam" id="PF05257">
    <property type="entry name" value="CHAP"/>
    <property type="match status" value="1"/>
</dbReference>
<name>A0A6L5X317_9FIRM</name>
<protein>
    <submittedName>
        <fullName evidence="2">CHAP domain-containing protein</fullName>
    </submittedName>
</protein>
<dbReference type="Pfam" id="PF05036">
    <property type="entry name" value="SPOR"/>
    <property type="match status" value="1"/>
</dbReference>
<proteinExistence type="predicted"/>
<evidence type="ECO:0000313" key="2">
    <source>
        <dbReference type="EMBL" id="MSS13773.1"/>
    </source>
</evidence>